<dbReference type="VEuPathDB" id="VectorBase:LLOJ008317"/>
<accession>A0A1B0CTW7</accession>
<evidence type="ECO:0000256" key="1">
    <source>
        <dbReference type="SAM" id="MobiDB-lite"/>
    </source>
</evidence>
<dbReference type="VEuPathDB" id="VectorBase:LLONM1_004058"/>
<name>A0A1B0CTW7_LUTLO</name>
<feature type="compositionally biased region" description="Acidic residues" evidence="1">
    <location>
        <begin position="173"/>
        <end position="182"/>
    </location>
</feature>
<dbReference type="Proteomes" id="UP000092461">
    <property type="component" value="Unassembled WGS sequence"/>
</dbReference>
<keyword evidence="3" id="KW-1185">Reference proteome</keyword>
<dbReference type="EMBL" id="AJWK01028076">
    <property type="status" value="NOT_ANNOTATED_CDS"/>
    <property type="molecule type" value="Genomic_DNA"/>
</dbReference>
<sequence length="182" mass="21348">MKVVKGIEKTLKAKLDFVMDQATRLESSLMLPDEAVETANYRHWSVSDKVGNTHIFPIASREHFEKIDSIFDSDSVLVRQVRDTILAFPTDWMRLLVADDVLCQFTISRSTDRRTIFSFKLFQYAQKLTNYHDVVHQFKIARDRYTKRVARKKKLDEQQRSVENTMTPKQELDDVDEETESV</sequence>
<dbReference type="EnsemblMetazoa" id="LLOJ008317-RA">
    <property type="protein sequence ID" value="LLOJ008317-PA"/>
    <property type="gene ID" value="LLOJ008317"/>
</dbReference>
<feature type="region of interest" description="Disordered" evidence="1">
    <location>
        <begin position="151"/>
        <end position="182"/>
    </location>
</feature>
<proteinExistence type="predicted"/>
<reference evidence="2" key="1">
    <citation type="submission" date="2020-05" db="UniProtKB">
        <authorList>
            <consortium name="EnsemblMetazoa"/>
        </authorList>
    </citation>
    <scope>IDENTIFICATION</scope>
    <source>
        <strain evidence="2">Jacobina</strain>
    </source>
</reference>
<organism evidence="2 3">
    <name type="scientific">Lutzomyia longipalpis</name>
    <name type="common">Sand fly</name>
    <dbReference type="NCBI Taxonomy" id="7200"/>
    <lineage>
        <taxon>Eukaryota</taxon>
        <taxon>Metazoa</taxon>
        <taxon>Ecdysozoa</taxon>
        <taxon>Arthropoda</taxon>
        <taxon>Hexapoda</taxon>
        <taxon>Insecta</taxon>
        <taxon>Pterygota</taxon>
        <taxon>Neoptera</taxon>
        <taxon>Endopterygota</taxon>
        <taxon>Diptera</taxon>
        <taxon>Nematocera</taxon>
        <taxon>Psychodoidea</taxon>
        <taxon>Psychodidae</taxon>
        <taxon>Lutzomyia</taxon>
        <taxon>Lutzomyia</taxon>
    </lineage>
</organism>
<protein>
    <submittedName>
        <fullName evidence="2">Uncharacterized protein</fullName>
    </submittedName>
</protein>
<dbReference type="AlphaFoldDB" id="A0A1B0CTW7"/>
<evidence type="ECO:0000313" key="2">
    <source>
        <dbReference type="EnsemblMetazoa" id="LLOJ008317-PA"/>
    </source>
</evidence>
<evidence type="ECO:0000313" key="3">
    <source>
        <dbReference type="Proteomes" id="UP000092461"/>
    </source>
</evidence>